<evidence type="ECO:0000313" key="3">
    <source>
        <dbReference type="Proteomes" id="UP000555552"/>
    </source>
</evidence>
<protein>
    <submittedName>
        <fullName evidence="2">GNAT family N-acetyltransferase</fullName>
    </submittedName>
</protein>
<keyword evidence="3" id="KW-1185">Reference proteome</keyword>
<dbReference type="PANTHER" id="PTHR43441">
    <property type="entry name" value="RIBOSOMAL-PROTEIN-SERINE ACETYLTRANSFERASE"/>
    <property type="match status" value="1"/>
</dbReference>
<name>A0A849BQT8_9ACTN</name>
<dbReference type="Proteomes" id="UP000555552">
    <property type="component" value="Unassembled WGS sequence"/>
</dbReference>
<comment type="caution">
    <text evidence="2">The sequence shown here is derived from an EMBL/GenBank/DDBJ whole genome shotgun (WGS) entry which is preliminary data.</text>
</comment>
<organism evidence="2 3">
    <name type="scientific">Pseudokineococcus marinus</name>
    <dbReference type="NCBI Taxonomy" id="351215"/>
    <lineage>
        <taxon>Bacteria</taxon>
        <taxon>Bacillati</taxon>
        <taxon>Actinomycetota</taxon>
        <taxon>Actinomycetes</taxon>
        <taxon>Kineosporiales</taxon>
        <taxon>Kineosporiaceae</taxon>
        <taxon>Pseudokineococcus</taxon>
    </lineage>
</organism>
<dbReference type="GO" id="GO:0005737">
    <property type="term" value="C:cytoplasm"/>
    <property type="evidence" value="ECO:0007669"/>
    <property type="project" value="TreeGrafter"/>
</dbReference>
<dbReference type="SUPFAM" id="SSF55729">
    <property type="entry name" value="Acyl-CoA N-acyltransferases (Nat)"/>
    <property type="match status" value="1"/>
</dbReference>
<dbReference type="Gene3D" id="3.40.630.30">
    <property type="match status" value="1"/>
</dbReference>
<feature type="domain" description="N-acetyltransferase" evidence="1">
    <location>
        <begin position="29"/>
        <end position="183"/>
    </location>
</feature>
<dbReference type="InterPro" id="IPR016181">
    <property type="entry name" value="Acyl_CoA_acyltransferase"/>
</dbReference>
<accession>A0A849BQT8</accession>
<dbReference type="PANTHER" id="PTHR43441:SF10">
    <property type="entry name" value="ACETYLTRANSFERASE"/>
    <property type="match status" value="1"/>
</dbReference>
<evidence type="ECO:0000313" key="2">
    <source>
        <dbReference type="EMBL" id="NNH21906.1"/>
    </source>
</evidence>
<sequence length="187" mass="20122">MVSPAPAPAFALHVDDDLELVLREAWTAVPLADVIAANLEHLRAWEPWAQGEQTLEGLTAFTRAQLAAWLEGRAVPTAVRWRGRLVGAVGASVDTWTGTAELGYWVAADAQGHGVVTRSCRALVDHLVRDRGVGRVEARCVVANARSRAVAERLGLHLDGVLPAAMPLRGRREDVALYGLPADRWGG</sequence>
<dbReference type="RefSeq" id="WP_171201765.1">
    <property type="nucleotide sequence ID" value="NZ_BAAANP010000002.1"/>
</dbReference>
<dbReference type="InterPro" id="IPR051908">
    <property type="entry name" value="Ribosomal_N-acetyltransferase"/>
</dbReference>
<dbReference type="PROSITE" id="PS51186">
    <property type="entry name" value="GNAT"/>
    <property type="match status" value="1"/>
</dbReference>
<evidence type="ECO:0000259" key="1">
    <source>
        <dbReference type="PROSITE" id="PS51186"/>
    </source>
</evidence>
<gene>
    <name evidence="2" type="ORF">HLB09_02150</name>
</gene>
<reference evidence="2 3" key="1">
    <citation type="submission" date="2020-05" db="EMBL/GenBank/DDBJ databases">
        <title>MicrobeNet Type strains.</title>
        <authorList>
            <person name="Nicholson A.C."/>
        </authorList>
    </citation>
    <scope>NUCLEOTIDE SEQUENCE [LARGE SCALE GENOMIC DNA]</scope>
    <source>
        <strain evidence="2 3">JCM 14547</strain>
    </source>
</reference>
<dbReference type="GO" id="GO:0008999">
    <property type="term" value="F:protein-N-terminal-alanine acetyltransferase activity"/>
    <property type="evidence" value="ECO:0007669"/>
    <property type="project" value="TreeGrafter"/>
</dbReference>
<dbReference type="EMBL" id="JABEMA010000012">
    <property type="protein sequence ID" value="NNH21906.1"/>
    <property type="molecule type" value="Genomic_DNA"/>
</dbReference>
<keyword evidence="2" id="KW-0808">Transferase</keyword>
<dbReference type="InterPro" id="IPR000182">
    <property type="entry name" value="GNAT_dom"/>
</dbReference>
<dbReference type="AlphaFoldDB" id="A0A849BQT8"/>
<dbReference type="Pfam" id="PF13302">
    <property type="entry name" value="Acetyltransf_3"/>
    <property type="match status" value="1"/>
</dbReference>
<proteinExistence type="predicted"/>
<dbReference type="GO" id="GO:1990189">
    <property type="term" value="F:protein N-terminal-serine acetyltransferase activity"/>
    <property type="evidence" value="ECO:0007669"/>
    <property type="project" value="TreeGrafter"/>
</dbReference>